<dbReference type="PANTHER" id="PTHR25462:SF296">
    <property type="entry name" value="MEIOTIC P26, ISOFORM F"/>
    <property type="match status" value="1"/>
</dbReference>
<dbReference type="GO" id="GO:0008270">
    <property type="term" value="F:zinc ion binding"/>
    <property type="evidence" value="ECO:0007669"/>
    <property type="project" value="UniProtKB-KW"/>
</dbReference>
<feature type="domain" description="RING-type" evidence="6">
    <location>
        <begin position="15"/>
        <end position="57"/>
    </location>
</feature>
<dbReference type="SMART" id="SM00184">
    <property type="entry name" value="RING"/>
    <property type="match status" value="1"/>
</dbReference>
<evidence type="ECO:0000313" key="10">
    <source>
        <dbReference type="RefSeq" id="XP_022319455.1"/>
    </source>
</evidence>
<organism evidence="8 10">
    <name type="scientific">Crassostrea virginica</name>
    <name type="common">Eastern oyster</name>
    <dbReference type="NCBI Taxonomy" id="6565"/>
    <lineage>
        <taxon>Eukaryota</taxon>
        <taxon>Metazoa</taxon>
        <taxon>Spiralia</taxon>
        <taxon>Lophotrochozoa</taxon>
        <taxon>Mollusca</taxon>
        <taxon>Bivalvia</taxon>
        <taxon>Autobranchia</taxon>
        <taxon>Pteriomorphia</taxon>
        <taxon>Ostreida</taxon>
        <taxon>Ostreoidea</taxon>
        <taxon>Ostreidae</taxon>
        <taxon>Crassostrea</taxon>
    </lineage>
</organism>
<feature type="coiled-coil region" evidence="5">
    <location>
        <begin position="199"/>
        <end position="251"/>
    </location>
</feature>
<dbReference type="InterPro" id="IPR000315">
    <property type="entry name" value="Znf_B-box"/>
</dbReference>
<evidence type="ECO:0000313" key="11">
    <source>
        <dbReference type="RefSeq" id="XP_022319456.1"/>
    </source>
</evidence>
<keyword evidence="1" id="KW-0479">Metal-binding</keyword>
<dbReference type="RefSeq" id="XP_022319454.1">
    <property type="nucleotide sequence ID" value="XM_022463746.1"/>
</dbReference>
<evidence type="ECO:0000256" key="1">
    <source>
        <dbReference type="ARBA" id="ARBA00022723"/>
    </source>
</evidence>
<gene>
    <name evidence="9 10 11" type="primary">LOC111122156</name>
</gene>
<dbReference type="PROSITE" id="PS50119">
    <property type="entry name" value="ZF_BBOX"/>
    <property type="match status" value="1"/>
</dbReference>
<dbReference type="Proteomes" id="UP000694844">
    <property type="component" value="Chromosome 2"/>
</dbReference>
<keyword evidence="5" id="KW-0175">Coiled coil</keyword>
<accession>A0A8B8CUV2</accession>
<evidence type="ECO:0000256" key="3">
    <source>
        <dbReference type="ARBA" id="ARBA00022833"/>
    </source>
</evidence>
<dbReference type="SUPFAM" id="SSF57850">
    <property type="entry name" value="RING/U-box"/>
    <property type="match status" value="1"/>
</dbReference>
<dbReference type="Pfam" id="PF00097">
    <property type="entry name" value="zf-C3HC4"/>
    <property type="match status" value="1"/>
</dbReference>
<dbReference type="OrthoDB" id="6161695at2759"/>
<evidence type="ECO:0000256" key="2">
    <source>
        <dbReference type="ARBA" id="ARBA00022771"/>
    </source>
</evidence>
<dbReference type="PANTHER" id="PTHR25462">
    <property type="entry name" value="BONUS, ISOFORM C-RELATED"/>
    <property type="match status" value="1"/>
</dbReference>
<dbReference type="SUPFAM" id="SSF57845">
    <property type="entry name" value="B-box zinc-binding domain"/>
    <property type="match status" value="1"/>
</dbReference>
<keyword evidence="3" id="KW-0862">Zinc</keyword>
<proteinExistence type="predicted"/>
<dbReference type="Gene3D" id="2.120.10.30">
    <property type="entry name" value="TolB, C-terminal domain"/>
    <property type="match status" value="1"/>
</dbReference>
<evidence type="ECO:0000259" key="6">
    <source>
        <dbReference type="PROSITE" id="PS50089"/>
    </source>
</evidence>
<dbReference type="GeneID" id="111122156"/>
<dbReference type="Gene3D" id="3.30.40.10">
    <property type="entry name" value="Zinc/RING finger domain, C3HC4 (zinc finger)"/>
    <property type="match status" value="1"/>
</dbReference>
<dbReference type="InterPro" id="IPR047153">
    <property type="entry name" value="TRIM45/56/19-like"/>
</dbReference>
<dbReference type="AlphaFoldDB" id="A0A8B8CUV2"/>
<dbReference type="RefSeq" id="XP_022319455.1">
    <property type="nucleotide sequence ID" value="XM_022463747.1"/>
</dbReference>
<evidence type="ECO:0000256" key="4">
    <source>
        <dbReference type="PROSITE-ProRule" id="PRU00024"/>
    </source>
</evidence>
<dbReference type="InterPro" id="IPR001841">
    <property type="entry name" value="Znf_RING"/>
</dbReference>
<evidence type="ECO:0000256" key="5">
    <source>
        <dbReference type="SAM" id="Coils"/>
    </source>
</evidence>
<dbReference type="PROSITE" id="PS50089">
    <property type="entry name" value="ZF_RING_2"/>
    <property type="match status" value="1"/>
</dbReference>
<dbReference type="KEGG" id="cvn:111122156"/>
<dbReference type="PROSITE" id="PS00518">
    <property type="entry name" value="ZF_RING_1"/>
    <property type="match status" value="1"/>
</dbReference>
<dbReference type="SMART" id="SM00336">
    <property type="entry name" value="BBOX"/>
    <property type="match status" value="2"/>
</dbReference>
<dbReference type="Pfam" id="PF00643">
    <property type="entry name" value="zf-B_box"/>
    <property type="match status" value="1"/>
</dbReference>
<feature type="domain" description="B box-type" evidence="7">
    <location>
        <begin position="154"/>
        <end position="195"/>
    </location>
</feature>
<dbReference type="InterPro" id="IPR017907">
    <property type="entry name" value="Znf_RING_CS"/>
</dbReference>
<keyword evidence="8" id="KW-1185">Reference proteome</keyword>
<dbReference type="Gene3D" id="3.30.160.60">
    <property type="entry name" value="Classic Zinc Finger"/>
    <property type="match status" value="1"/>
</dbReference>
<evidence type="ECO:0000259" key="7">
    <source>
        <dbReference type="PROSITE" id="PS50119"/>
    </source>
</evidence>
<dbReference type="InterPro" id="IPR013083">
    <property type="entry name" value="Znf_RING/FYVE/PHD"/>
</dbReference>
<sequence>MAYVESTITEEFLTCSICFEIFKDPKTLPCLHSFCKDCIDKLTDEGRTNEHPCPICREKFQLPKNGAKDLKTNFCLKNLIEFVTSTKDVKKSCSFCSLKGETVDATSRCLTCNDLLCPECAEHRHMSTTLTLHHQVVSLAEVNAGKYHDEIRSKQQIPCSEHKGEDLRFFCETCDVLVCRDCIVLSHRNHKCVTPSDARKQMEENLKLLLNSLDKKLQTMKNARENVVTSLNKLKDEQKVMQENLEKEVSSIIKKIMDSKIAAEEKFDQFVKSKQDILQQQKETIQDEMQILEETSLFCGNILQCGSDIEILSMKTEMRDRLANLQSFNRTKICIVEGVIPPVIQFCHEENCFKMLGAINEKEPKITPEAKQEANGKNPLESKTSKLQERVTNVLPPERVSERIAALDKDGPKSPNYTSVAWVNEDTIAVADLRNQKLKRISWKGNVESVDVARCMVVSSFKDGLACKTEGNTLHIFNAALQLKKTISKVSTLLTCSQKSSEVCWISGLKKICVLKDDELKTINIHDQHSLSNLSTPMFGHVLNNGMFAISDWGKGCVFLIRRSGCITNRKYCDTITLPGSISSDTNLNIFVCGFHKSMVIVFDIGGKTLYDINLHTIAPNPRSIAINQEGHTLVANGKSVTQIN</sequence>
<evidence type="ECO:0000313" key="8">
    <source>
        <dbReference type="Proteomes" id="UP000694844"/>
    </source>
</evidence>
<evidence type="ECO:0000313" key="9">
    <source>
        <dbReference type="RefSeq" id="XP_022319454.1"/>
    </source>
</evidence>
<reference evidence="9 10" key="1">
    <citation type="submission" date="2025-04" db="UniProtKB">
        <authorList>
            <consortium name="RefSeq"/>
        </authorList>
    </citation>
    <scope>IDENTIFICATION</scope>
    <source>
        <tissue evidence="9 10">Whole sample</tissue>
    </source>
</reference>
<protein>
    <submittedName>
        <fullName evidence="9 10">E3 ubiquitin-protein ligase TRIM56-like</fullName>
    </submittedName>
</protein>
<keyword evidence="2 4" id="KW-0863">Zinc-finger</keyword>
<dbReference type="RefSeq" id="XP_022319456.1">
    <property type="nucleotide sequence ID" value="XM_022463748.1"/>
</dbReference>
<name>A0A8B8CUV2_CRAVI</name>
<dbReference type="InterPro" id="IPR011042">
    <property type="entry name" value="6-blade_b-propeller_TolB-like"/>
</dbReference>
<dbReference type="SUPFAM" id="SSF101898">
    <property type="entry name" value="NHL repeat"/>
    <property type="match status" value="1"/>
</dbReference>
<dbReference type="InterPro" id="IPR018957">
    <property type="entry name" value="Znf_C3HC4_RING-type"/>
</dbReference>